<dbReference type="STRING" id="1423783.FC50_GL002146"/>
<dbReference type="InterPro" id="IPR001910">
    <property type="entry name" value="Inosine/uridine_hydrolase_dom"/>
</dbReference>
<accession>A0A0R1U3J5</accession>
<dbReference type="GO" id="GO:0005829">
    <property type="term" value="C:cytosol"/>
    <property type="evidence" value="ECO:0007669"/>
    <property type="project" value="TreeGrafter"/>
</dbReference>
<evidence type="ECO:0000313" key="4">
    <source>
        <dbReference type="EMBL" id="KRL87863.1"/>
    </source>
</evidence>
<dbReference type="Proteomes" id="UP000051922">
    <property type="component" value="Unassembled WGS sequence"/>
</dbReference>
<gene>
    <name evidence="4" type="ORF">FC50_GL002146</name>
</gene>
<reference evidence="4 5" key="1">
    <citation type="journal article" date="2015" name="Genome Announc.">
        <title>Expanding the biotechnology potential of lactobacilli through comparative genomics of 213 strains and associated genera.</title>
        <authorList>
            <person name="Sun Z."/>
            <person name="Harris H.M."/>
            <person name="McCann A."/>
            <person name="Guo C."/>
            <person name="Argimon S."/>
            <person name="Zhang W."/>
            <person name="Yang X."/>
            <person name="Jeffery I.B."/>
            <person name="Cooney J.C."/>
            <person name="Kagawa T.F."/>
            <person name="Liu W."/>
            <person name="Song Y."/>
            <person name="Salvetti E."/>
            <person name="Wrobel A."/>
            <person name="Rasinkangas P."/>
            <person name="Parkhill J."/>
            <person name="Rea M.C."/>
            <person name="O'Sullivan O."/>
            <person name="Ritari J."/>
            <person name="Douillard F.P."/>
            <person name="Paul Ross R."/>
            <person name="Yang R."/>
            <person name="Briner A.E."/>
            <person name="Felis G.E."/>
            <person name="de Vos W.M."/>
            <person name="Barrangou R."/>
            <person name="Klaenhammer T.R."/>
            <person name="Caufield P.W."/>
            <person name="Cui Y."/>
            <person name="Zhang H."/>
            <person name="O'Toole P.W."/>
        </authorList>
    </citation>
    <scope>NUCLEOTIDE SEQUENCE [LARGE SCALE GENOMIC DNA]</scope>
    <source>
        <strain evidence="4 5">DSM 15945</strain>
    </source>
</reference>
<dbReference type="GO" id="GO:0006152">
    <property type="term" value="P:purine nucleoside catabolic process"/>
    <property type="evidence" value="ECO:0007669"/>
    <property type="project" value="TreeGrafter"/>
</dbReference>
<dbReference type="PANTHER" id="PTHR12304">
    <property type="entry name" value="INOSINE-URIDINE PREFERRING NUCLEOSIDE HYDROLASE"/>
    <property type="match status" value="1"/>
</dbReference>
<proteinExistence type="predicted"/>
<sequence>MYMTPVIFSTDPGIDDAVAIAIALADPTLDVRLIVPLSGNVDVHLATNNVRKLLTFLGQSHVRVVPGSATPLLRPLINAADIHGESGMDGFDFPAPTVQADTTTTGVEAMHAEIKASAEPVTIIAIGPLTDVAVLLQQHPEDKERIDRIMIMGGSLGRGNIGVLSEFNFAVDPEAASMVFKSGVELHVAPLDVGNAATIMPEMSERIRDLGPVGDMFYHLFRAFRSGSFETGLQIYDPLAVGMLLVPDLFTEEYTHVAIDTASELTAGASLIDLQDYLHRPANAHVAVDVDVDGFREWFVQAIKLSD</sequence>
<comment type="caution">
    <text evidence="4">The sequence shown here is derived from an EMBL/GenBank/DDBJ whole genome shotgun (WGS) entry which is preliminary data.</text>
</comment>
<keyword evidence="1 4" id="KW-0378">Hydrolase</keyword>
<dbReference type="SUPFAM" id="SSF53590">
    <property type="entry name" value="Nucleoside hydrolase"/>
    <property type="match status" value="1"/>
</dbReference>
<evidence type="ECO:0000313" key="5">
    <source>
        <dbReference type="Proteomes" id="UP000051922"/>
    </source>
</evidence>
<dbReference type="CDD" id="cd02651">
    <property type="entry name" value="nuc_hydro_IU_UC_XIUA"/>
    <property type="match status" value="1"/>
</dbReference>
<dbReference type="OrthoDB" id="9797882at2"/>
<evidence type="ECO:0000259" key="3">
    <source>
        <dbReference type="Pfam" id="PF01156"/>
    </source>
</evidence>
<protein>
    <submittedName>
        <fullName evidence="4">Cytidine uridine-specific hydrolase</fullName>
    </submittedName>
</protein>
<keyword evidence="5" id="KW-1185">Reference proteome</keyword>
<dbReference type="GO" id="GO:0008477">
    <property type="term" value="F:purine nucleosidase activity"/>
    <property type="evidence" value="ECO:0007669"/>
    <property type="project" value="TreeGrafter"/>
</dbReference>
<dbReference type="Pfam" id="PF01156">
    <property type="entry name" value="IU_nuc_hydro"/>
    <property type="match status" value="1"/>
</dbReference>
<dbReference type="PATRIC" id="fig|1423783.4.peg.2198"/>
<dbReference type="PANTHER" id="PTHR12304:SF15">
    <property type="entry name" value="NON-SPECIFIC RIBONUCLEOSIDE HYDROLASE RIHC"/>
    <property type="match status" value="1"/>
</dbReference>
<evidence type="ECO:0000256" key="2">
    <source>
        <dbReference type="ARBA" id="ARBA00023295"/>
    </source>
</evidence>
<dbReference type="AlphaFoldDB" id="A0A0R1U3J5"/>
<keyword evidence="2" id="KW-0326">Glycosidase</keyword>
<name>A0A0R1U3J5_9LACO</name>
<dbReference type="InterPro" id="IPR023186">
    <property type="entry name" value="IUNH"/>
</dbReference>
<evidence type="ECO:0000256" key="1">
    <source>
        <dbReference type="ARBA" id="ARBA00022801"/>
    </source>
</evidence>
<dbReference type="InterPro" id="IPR036452">
    <property type="entry name" value="Ribo_hydro-like"/>
</dbReference>
<organism evidence="4 5">
    <name type="scientific">Lacticaseibacillus pantheris DSM 15945 = JCM 12539 = NBRC 106106</name>
    <dbReference type="NCBI Taxonomy" id="1423783"/>
    <lineage>
        <taxon>Bacteria</taxon>
        <taxon>Bacillati</taxon>
        <taxon>Bacillota</taxon>
        <taxon>Bacilli</taxon>
        <taxon>Lactobacillales</taxon>
        <taxon>Lactobacillaceae</taxon>
        <taxon>Lacticaseibacillus</taxon>
    </lineage>
</organism>
<dbReference type="Gene3D" id="3.90.245.10">
    <property type="entry name" value="Ribonucleoside hydrolase-like"/>
    <property type="match status" value="1"/>
</dbReference>
<dbReference type="EMBL" id="AZFJ01000015">
    <property type="protein sequence ID" value="KRL87863.1"/>
    <property type="molecule type" value="Genomic_DNA"/>
</dbReference>
<feature type="domain" description="Inosine/uridine-preferring nucleoside hydrolase" evidence="3">
    <location>
        <begin position="6"/>
        <end position="296"/>
    </location>
</feature>
<dbReference type="RefSeq" id="WP_054648333.1">
    <property type="nucleotide sequence ID" value="NZ_AZFJ01000015.1"/>
</dbReference>